<protein>
    <submittedName>
        <fullName evidence="2">Thiosulfate ABC transporter permease</fullName>
    </submittedName>
</protein>
<evidence type="ECO:0000256" key="1">
    <source>
        <dbReference type="SAM" id="Phobius"/>
    </source>
</evidence>
<organism evidence="2 3">
    <name type="scientific">Anditalea andensis</name>
    <dbReference type="NCBI Taxonomy" id="1048983"/>
    <lineage>
        <taxon>Bacteria</taxon>
        <taxon>Pseudomonadati</taxon>
        <taxon>Bacteroidota</taxon>
        <taxon>Cytophagia</taxon>
        <taxon>Cytophagales</taxon>
        <taxon>Cytophagaceae</taxon>
        <taxon>Anditalea</taxon>
    </lineage>
</organism>
<gene>
    <name evidence="2" type="ORF">EL17_03635</name>
</gene>
<feature type="transmembrane region" description="Helical" evidence="1">
    <location>
        <begin position="106"/>
        <end position="127"/>
    </location>
</feature>
<feature type="transmembrane region" description="Helical" evidence="1">
    <location>
        <begin position="191"/>
        <end position="211"/>
    </location>
</feature>
<proteinExistence type="predicted"/>
<keyword evidence="1" id="KW-1133">Transmembrane helix</keyword>
<dbReference type="eggNOG" id="ENOG50304IU">
    <property type="taxonomic scope" value="Bacteria"/>
</dbReference>
<reference evidence="2 3" key="1">
    <citation type="submission" date="2014-04" db="EMBL/GenBank/DDBJ databases">
        <title>Characterization and application of a salt tolerant electro-active bacterium.</title>
        <authorList>
            <person name="Yang L."/>
            <person name="Wei S."/>
            <person name="Tay Q.X.M."/>
        </authorList>
    </citation>
    <scope>NUCLEOTIDE SEQUENCE [LARGE SCALE GENOMIC DNA]</scope>
    <source>
        <strain evidence="2 3">LY1</strain>
    </source>
</reference>
<dbReference type="EMBL" id="JMIH01000014">
    <property type="protein sequence ID" value="KEO74780.1"/>
    <property type="molecule type" value="Genomic_DNA"/>
</dbReference>
<sequence length="215" mass="25581">MSKVTTKLSERTEELINFDKRIFFIFLVATFILIRYLTNQIILQAIPGHEQLERDGSLTFFYIFNTFNYLWTPFALLWKFTLSAFLLWVGAFIFGHKISFRDLWKFVLVAELIFIFPELIRLLWFLVEPPMSYLEIKDFHPLSLYSLVNSGHIHPRYHYPLQAINLFELLYCVILSVGIHMLSRRSLEQSFILVICSYGIGFIVWLFYYAMVYKG</sequence>
<dbReference type="RefSeq" id="WP_035071001.1">
    <property type="nucleotide sequence ID" value="NZ_JMIH01000014.1"/>
</dbReference>
<dbReference type="Proteomes" id="UP000027821">
    <property type="component" value="Unassembled WGS sequence"/>
</dbReference>
<dbReference type="AlphaFoldDB" id="A0A074L2R9"/>
<dbReference type="OrthoDB" id="825516at2"/>
<comment type="caution">
    <text evidence="2">The sequence shown here is derived from an EMBL/GenBank/DDBJ whole genome shotgun (WGS) entry which is preliminary data.</text>
</comment>
<dbReference type="STRING" id="1048983.EL17_03635"/>
<name>A0A074L2R9_9BACT</name>
<keyword evidence="3" id="KW-1185">Reference proteome</keyword>
<evidence type="ECO:0000313" key="3">
    <source>
        <dbReference type="Proteomes" id="UP000027821"/>
    </source>
</evidence>
<accession>A0A074L2R9</accession>
<feature type="transmembrane region" description="Helical" evidence="1">
    <location>
        <begin position="159"/>
        <end position="179"/>
    </location>
</feature>
<keyword evidence="1" id="KW-0812">Transmembrane</keyword>
<feature type="transmembrane region" description="Helical" evidence="1">
    <location>
        <begin position="21"/>
        <end position="38"/>
    </location>
</feature>
<keyword evidence="1" id="KW-0472">Membrane</keyword>
<evidence type="ECO:0000313" key="2">
    <source>
        <dbReference type="EMBL" id="KEO74780.1"/>
    </source>
</evidence>
<feature type="transmembrane region" description="Helical" evidence="1">
    <location>
        <begin position="76"/>
        <end position="94"/>
    </location>
</feature>